<evidence type="ECO:0000256" key="3">
    <source>
        <dbReference type="ARBA" id="ARBA00022729"/>
    </source>
</evidence>
<feature type="compositionally biased region" description="Basic and acidic residues" evidence="7">
    <location>
        <begin position="833"/>
        <end position="850"/>
    </location>
</feature>
<evidence type="ECO:0000256" key="1">
    <source>
        <dbReference type="ARBA" id="ARBA00004613"/>
    </source>
</evidence>
<dbReference type="PROSITE" id="PS50835">
    <property type="entry name" value="IG_LIKE"/>
    <property type="match status" value="1"/>
</dbReference>
<reference evidence="10" key="1">
    <citation type="submission" date="2019-08" db="EMBL/GenBank/DDBJ databases">
        <title>The genome of the North American firefly Photinus pyralis.</title>
        <authorList>
            <consortium name="Photinus pyralis genome working group"/>
            <person name="Fallon T.R."/>
            <person name="Sander Lower S.E."/>
            <person name="Weng J.-K."/>
        </authorList>
    </citation>
    <scope>NUCLEOTIDE SEQUENCE</scope>
    <source>
        <strain evidence="10">TRF0915ILg1</strain>
        <tissue evidence="10">Whole body</tissue>
    </source>
</reference>
<feature type="disulfide bond" evidence="6">
    <location>
        <begin position="52"/>
        <end position="83"/>
    </location>
</feature>
<dbReference type="Gene3D" id="2.20.100.10">
    <property type="entry name" value="Thrombospondin type-1 (TSP1) repeat"/>
    <property type="match status" value="9"/>
</dbReference>
<dbReference type="GO" id="GO:0030198">
    <property type="term" value="P:extracellular matrix organization"/>
    <property type="evidence" value="ECO:0007669"/>
    <property type="project" value="InterPro"/>
</dbReference>
<keyword evidence="5 6" id="KW-1015">Disulfide bond</keyword>
<dbReference type="GO" id="GO:0006508">
    <property type="term" value="P:proteolysis"/>
    <property type="evidence" value="ECO:0007669"/>
    <property type="project" value="TreeGrafter"/>
</dbReference>
<evidence type="ECO:0000256" key="5">
    <source>
        <dbReference type="ARBA" id="ARBA00023157"/>
    </source>
</evidence>
<feature type="domain" description="PLAC" evidence="9">
    <location>
        <begin position="1138"/>
        <end position="1175"/>
    </location>
</feature>
<comment type="caution">
    <text evidence="10">The sequence shown here is derived from an EMBL/GenBank/DDBJ whole genome shotgun (WGS) entry which is preliminary data.</text>
</comment>
<dbReference type="Pfam" id="PF00090">
    <property type="entry name" value="TSP_1"/>
    <property type="match status" value="1"/>
</dbReference>
<dbReference type="PROSITE" id="PS50092">
    <property type="entry name" value="TSP1"/>
    <property type="match status" value="8"/>
</dbReference>
<feature type="region of interest" description="Disordered" evidence="7">
    <location>
        <begin position="833"/>
        <end position="855"/>
    </location>
</feature>
<protein>
    <recommendedName>
        <fullName evidence="12">ADAMTS-like protein 1</fullName>
    </recommendedName>
</protein>
<dbReference type="Pfam" id="PF07679">
    <property type="entry name" value="I-set"/>
    <property type="match status" value="1"/>
</dbReference>
<dbReference type="InterPro" id="IPR013098">
    <property type="entry name" value="Ig_I-set"/>
</dbReference>
<dbReference type="GO" id="GO:0004222">
    <property type="term" value="F:metalloendopeptidase activity"/>
    <property type="evidence" value="ECO:0007669"/>
    <property type="project" value="TreeGrafter"/>
</dbReference>
<dbReference type="InterPro" id="IPR013783">
    <property type="entry name" value="Ig-like_fold"/>
</dbReference>
<dbReference type="PROSITE" id="PS50900">
    <property type="entry name" value="PLAC"/>
    <property type="match status" value="1"/>
</dbReference>
<evidence type="ECO:0000256" key="4">
    <source>
        <dbReference type="ARBA" id="ARBA00022737"/>
    </source>
</evidence>
<evidence type="ECO:0000256" key="7">
    <source>
        <dbReference type="SAM" id="MobiDB-lite"/>
    </source>
</evidence>
<dbReference type="SUPFAM" id="SSF48726">
    <property type="entry name" value="Immunoglobulin"/>
    <property type="match status" value="1"/>
</dbReference>
<dbReference type="FunFam" id="2.20.100.10:FF:000009">
    <property type="entry name" value="ADAMTS-like protein 3 isoform A"/>
    <property type="match status" value="1"/>
</dbReference>
<dbReference type="Proteomes" id="UP000801492">
    <property type="component" value="Unassembled WGS sequence"/>
</dbReference>
<evidence type="ECO:0000313" key="11">
    <source>
        <dbReference type="Proteomes" id="UP000801492"/>
    </source>
</evidence>
<feature type="domain" description="Ig-like" evidence="8">
    <location>
        <begin position="706"/>
        <end position="791"/>
    </location>
</feature>
<feature type="disulfide bond" evidence="6">
    <location>
        <begin position="48"/>
        <end position="78"/>
    </location>
</feature>
<dbReference type="GO" id="GO:0005576">
    <property type="term" value="C:extracellular region"/>
    <property type="evidence" value="ECO:0007669"/>
    <property type="project" value="UniProtKB-SubCell"/>
</dbReference>
<feature type="region of interest" description="Disordered" evidence="7">
    <location>
        <begin position="1"/>
        <end position="33"/>
    </location>
</feature>
<dbReference type="InterPro" id="IPR010909">
    <property type="entry name" value="PLAC"/>
</dbReference>
<keyword evidence="11" id="KW-1185">Reference proteome</keyword>
<evidence type="ECO:0000259" key="9">
    <source>
        <dbReference type="PROSITE" id="PS50900"/>
    </source>
</evidence>
<dbReference type="PANTHER" id="PTHR13723">
    <property type="entry name" value="ADAMTS A DISINTEGRIN AND METALLOPROTEASE WITH THROMBOSPONDIN MOTIFS PROTEASE"/>
    <property type="match status" value="1"/>
</dbReference>
<dbReference type="InterPro" id="IPR000884">
    <property type="entry name" value="TSP1_rpt"/>
</dbReference>
<dbReference type="InterPro" id="IPR007110">
    <property type="entry name" value="Ig-like_dom"/>
</dbReference>
<dbReference type="SMART" id="SM00408">
    <property type="entry name" value="IGc2"/>
    <property type="match status" value="1"/>
</dbReference>
<feature type="disulfide bond" evidence="6">
    <location>
        <begin position="63"/>
        <end position="68"/>
    </location>
</feature>
<evidence type="ECO:0000256" key="6">
    <source>
        <dbReference type="PIRSR" id="PIRSR613273-3"/>
    </source>
</evidence>
<evidence type="ECO:0000259" key="8">
    <source>
        <dbReference type="PROSITE" id="PS50835"/>
    </source>
</evidence>
<dbReference type="SMART" id="SM00209">
    <property type="entry name" value="TSP1"/>
    <property type="match status" value="10"/>
</dbReference>
<dbReference type="PANTHER" id="PTHR13723:SF313">
    <property type="entry name" value="PEPTIDASE M12B DOMAIN-CONTAINING PROTEIN"/>
    <property type="match status" value="1"/>
</dbReference>
<feature type="non-terminal residue" evidence="10">
    <location>
        <position position="1179"/>
    </location>
</feature>
<sequence length="1179" mass="131663">VMSVRTSTDVEENSPRTEVSLENDTEQKQQEVETRTTRWSEWSEWSPCSRSCDGGVTHQLRKCQSSRCRGEHIRYKICNMQPCPEFRDFREDQCAAFNSIPYEGSLLQWSAHYDDRNPCALTCKGRPAITNELDDEDPILVVATLAEKVQDGTRCRSGSLDMCIDGKCQRVGCDLRIGSTRQVDSCGNCGGDGSACSQPLYHWALKAVSLCSVTCGGGYKMSRPICQNVLTGIEVEEQLCNDSQKPDASVVECNTHNCPPKWHTSDWGPCSVSCGGGSRLRQISCVEETQNNTKIKVNELKCSGRKPRFQEPCNQMICPKWHTSPWSGCSVSCGEGIQVRIVECRNADDLPSTLCSSNNKPTASKSCSTGIQCPQHFDSAEELLPGLYHTQPLIQPYPPPPPAHAERLIGEQVVPSESTFIPDEWGPCSVTCGEGVRRREVHCKIFLEFSRTIAKLPDKQCSGPKPIETERCFMEPCSAERIDIKDDPFRSETSIKVGSGSPGTTYSWQEQGYTHCSASCLGGVQELIVNCVRDDTLKVTSPYMCPRELKPEVLIRTCNDHPCPPRWNYSDFQPCTQSCGIGIQTREVSCIHEVTQGGGNTVVVPSNMCPQPPPPDRQYCNVLDCPVRWKFSEWSKCSKSCGGGEKSRKVECKQVMAQNHTVDRPASMCPSPKPPDKKPCNTKSCVLETDKPQIDVSNSTFIQHDPKKKKVSLKVGGAATVFYGSMIKIKCPVKRFNRTKIQWVKDQIYLPKSKKYKVSKKGALRILSLTYRDSGVYTCIAGQSTADLVLSVKPRPGEFPTSEEIQKQAGYKNDQRIDFEIADIQAGRDDVNPVFGNDDHSHEQRPDLPRKAPTPRTRIILPTLPPFRGSNNLNLNSLNALPPQSTTLVSDDDQQLWPFQTFSNSRGHRMVAAYPDSHLAEDFHSQTESTTDEQEEDEFGSVVILGKGTPESVKFDWRTTDWSKCTQTCGGNGFQVRSTFCVVKLTNTTQDIESNFCEDAKVELPLTIRKCGLQECPKWSATEWIPCGKSKCFTWNTAIQRRAVTCQNSENKTINASNCDETNKPPHRQECYREECKGVWKVGPWSKCAAACDMQGVKYRILQCVWYGTKRPAGTACRDQPRPPVMKSCKGLPCSTVDNNECNDHSIHCKNVKLMNLCKIVKYQHQCCRTCQTSNLPTK</sequence>
<keyword evidence="2" id="KW-0964">Secreted</keyword>
<dbReference type="InterPro" id="IPR036383">
    <property type="entry name" value="TSP1_rpt_sf"/>
</dbReference>
<dbReference type="SMART" id="SM00409">
    <property type="entry name" value="IG"/>
    <property type="match status" value="1"/>
</dbReference>
<dbReference type="InterPro" id="IPR003598">
    <property type="entry name" value="Ig_sub2"/>
</dbReference>
<keyword evidence="3" id="KW-0732">Signal</keyword>
<evidence type="ECO:0008006" key="12">
    <source>
        <dbReference type="Google" id="ProtNLM"/>
    </source>
</evidence>
<dbReference type="OrthoDB" id="5948003at2759"/>
<dbReference type="EMBL" id="VTPC01090639">
    <property type="protein sequence ID" value="KAF2882232.1"/>
    <property type="molecule type" value="Genomic_DNA"/>
</dbReference>
<dbReference type="Pfam" id="PF19030">
    <property type="entry name" value="TSP1_ADAMTS"/>
    <property type="match status" value="9"/>
</dbReference>
<gene>
    <name evidence="10" type="ORF">ILUMI_23942</name>
</gene>
<dbReference type="InterPro" id="IPR045371">
    <property type="entry name" value="ADAMTS_CR_3"/>
</dbReference>
<name>A0A8K0CDL6_IGNLU</name>
<comment type="subcellular location">
    <subcellularLocation>
        <location evidence="1">Secreted</location>
    </subcellularLocation>
</comment>
<proteinExistence type="predicted"/>
<dbReference type="Gene3D" id="2.60.40.10">
    <property type="entry name" value="Immunoglobulins"/>
    <property type="match status" value="1"/>
</dbReference>
<dbReference type="InterPro" id="IPR013273">
    <property type="entry name" value="ADAMTS/ADAMTS-like"/>
</dbReference>
<keyword evidence="4" id="KW-0677">Repeat</keyword>
<accession>A0A8K0CDL6</accession>
<evidence type="ECO:0000256" key="2">
    <source>
        <dbReference type="ARBA" id="ARBA00022525"/>
    </source>
</evidence>
<dbReference type="Pfam" id="PF19236">
    <property type="entry name" value="ADAMTS_CR_3"/>
    <property type="match status" value="1"/>
</dbReference>
<dbReference type="SUPFAM" id="SSF82895">
    <property type="entry name" value="TSP-1 type 1 repeat"/>
    <property type="match status" value="9"/>
</dbReference>
<dbReference type="AlphaFoldDB" id="A0A8K0CDL6"/>
<dbReference type="InterPro" id="IPR036179">
    <property type="entry name" value="Ig-like_dom_sf"/>
</dbReference>
<organism evidence="10 11">
    <name type="scientific">Ignelater luminosus</name>
    <name type="common">Cucubano</name>
    <name type="synonym">Pyrophorus luminosus</name>
    <dbReference type="NCBI Taxonomy" id="2038154"/>
    <lineage>
        <taxon>Eukaryota</taxon>
        <taxon>Metazoa</taxon>
        <taxon>Ecdysozoa</taxon>
        <taxon>Arthropoda</taxon>
        <taxon>Hexapoda</taxon>
        <taxon>Insecta</taxon>
        <taxon>Pterygota</taxon>
        <taxon>Neoptera</taxon>
        <taxon>Endopterygota</taxon>
        <taxon>Coleoptera</taxon>
        <taxon>Polyphaga</taxon>
        <taxon>Elateriformia</taxon>
        <taxon>Elateroidea</taxon>
        <taxon>Elateridae</taxon>
        <taxon>Agrypninae</taxon>
        <taxon>Pyrophorini</taxon>
        <taxon>Ignelater</taxon>
    </lineage>
</organism>
<dbReference type="GO" id="GO:0031012">
    <property type="term" value="C:extracellular matrix"/>
    <property type="evidence" value="ECO:0007669"/>
    <property type="project" value="TreeGrafter"/>
</dbReference>
<evidence type="ECO:0000313" key="10">
    <source>
        <dbReference type="EMBL" id="KAF2882232.1"/>
    </source>
</evidence>
<dbReference type="CDD" id="cd00096">
    <property type="entry name" value="Ig"/>
    <property type="match status" value="1"/>
</dbReference>
<dbReference type="PRINTS" id="PR01857">
    <property type="entry name" value="ADAMTSFAMILY"/>
</dbReference>
<dbReference type="InterPro" id="IPR003599">
    <property type="entry name" value="Ig_sub"/>
</dbReference>
<dbReference type="InterPro" id="IPR050439">
    <property type="entry name" value="ADAMTS_ADAMTS-like"/>
</dbReference>